<dbReference type="Gene3D" id="3.40.1260.10">
    <property type="entry name" value="DsrEFH-like"/>
    <property type="match status" value="1"/>
</dbReference>
<evidence type="ECO:0000313" key="2">
    <source>
        <dbReference type="Proteomes" id="UP001162891"/>
    </source>
</evidence>
<reference evidence="2" key="1">
    <citation type="journal article" date="2022" name="Int. J. Syst. Evol. Microbiol.">
        <title>Anaeromyxobacter oryzae sp. nov., Anaeromyxobacter diazotrophicus sp. nov. and Anaeromyxobacter paludicola sp. nov., isolated from paddy soils.</title>
        <authorList>
            <person name="Itoh H."/>
            <person name="Xu Z."/>
            <person name="Mise K."/>
            <person name="Masuda Y."/>
            <person name="Ushijima N."/>
            <person name="Hayakawa C."/>
            <person name="Shiratori Y."/>
            <person name="Senoo K."/>
        </authorList>
    </citation>
    <scope>NUCLEOTIDE SEQUENCE [LARGE SCALE GENOMIC DNA]</scope>
    <source>
        <strain evidence="2">Red232</strain>
    </source>
</reference>
<dbReference type="RefSeq" id="WP_248356060.1">
    <property type="nucleotide sequence ID" value="NZ_AP025591.1"/>
</dbReference>
<dbReference type="EMBL" id="AP025591">
    <property type="protein sequence ID" value="BDG06387.1"/>
    <property type="molecule type" value="Genomic_DNA"/>
</dbReference>
<accession>A0ABM7X3N9</accession>
<dbReference type="SUPFAM" id="SSF75169">
    <property type="entry name" value="DsrEFH-like"/>
    <property type="match status" value="1"/>
</dbReference>
<dbReference type="InterPro" id="IPR027396">
    <property type="entry name" value="DsrEFH-like"/>
</dbReference>
<dbReference type="Proteomes" id="UP001162891">
    <property type="component" value="Chromosome"/>
</dbReference>
<gene>
    <name evidence="1" type="ORF">AMOR_53830</name>
</gene>
<protein>
    <recommendedName>
        <fullName evidence="3">DsrE family protein</fullName>
    </recommendedName>
</protein>
<name>A0ABM7X3N9_9BACT</name>
<sequence length="125" mass="13463">MTPGPLVIFLQRGGWEERYQAVTLGVTAAAFGEPVTLALFFEPLRLWVAGRFDEGAPESAAAARVASLRETLDEARRELGLRVVACDTAIRLAGFEPEAIQGALDAVETLPALWRAARDGRGLTL</sequence>
<evidence type="ECO:0008006" key="3">
    <source>
        <dbReference type="Google" id="ProtNLM"/>
    </source>
</evidence>
<proteinExistence type="predicted"/>
<evidence type="ECO:0000313" key="1">
    <source>
        <dbReference type="EMBL" id="BDG06387.1"/>
    </source>
</evidence>
<organism evidence="1 2">
    <name type="scientific">Anaeromyxobacter oryzae</name>
    <dbReference type="NCBI Taxonomy" id="2918170"/>
    <lineage>
        <taxon>Bacteria</taxon>
        <taxon>Pseudomonadati</taxon>
        <taxon>Myxococcota</taxon>
        <taxon>Myxococcia</taxon>
        <taxon>Myxococcales</taxon>
        <taxon>Cystobacterineae</taxon>
        <taxon>Anaeromyxobacteraceae</taxon>
        <taxon>Anaeromyxobacter</taxon>
    </lineage>
</organism>
<keyword evidence="2" id="KW-1185">Reference proteome</keyword>